<dbReference type="Gene3D" id="3.20.20.100">
    <property type="entry name" value="NADP-dependent oxidoreductase domain"/>
    <property type="match status" value="1"/>
</dbReference>
<dbReference type="AlphaFoldDB" id="A0A1Y6BWZ1"/>
<feature type="domain" description="NADP-dependent oxidoreductase" evidence="1">
    <location>
        <begin position="19"/>
        <end position="325"/>
    </location>
</feature>
<sequence>MKTRRFTTRAGVPLDFTVLGFGGAPLGNLYRAIPEAEAERTLEAAWAAGLRYFDTAPQYGYGLSELRLGRPLRGRPRDSYLLSSKVGRLLEPCAAGEEQAGNFVDTPHARIVYDYSYDGVLRSWEDSRRRLGIECLDLLYIHDVDAFTHGSRAASDRRVEEVMAGGYRALVELREAGAVAAIGAGVNEWQVCETLARRGDFDLFLLAGRYTLLEQEALESFLPLCLERGIGVVVGGPYNSGILATGPVPGARYDYAPAPPQVVERVRAIEAVCQRHGVALATAALHFPLAHPAVVSVIPGGQTVAEVARNVATLGQPVPAELWRELRHEGLLRADAPVPDGGP</sequence>
<proteinExistence type="predicted"/>
<dbReference type="Pfam" id="PF00248">
    <property type="entry name" value="Aldo_ket_red"/>
    <property type="match status" value="1"/>
</dbReference>
<dbReference type="GO" id="GO:0016491">
    <property type="term" value="F:oxidoreductase activity"/>
    <property type="evidence" value="ECO:0007669"/>
    <property type="project" value="InterPro"/>
</dbReference>
<dbReference type="InterPro" id="IPR023210">
    <property type="entry name" value="NADP_OxRdtase_dom"/>
</dbReference>
<dbReference type="SUPFAM" id="SSF51430">
    <property type="entry name" value="NAD(P)-linked oxidoreductase"/>
    <property type="match status" value="1"/>
</dbReference>
<dbReference type="PANTHER" id="PTHR42686">
    <property type="entry name" value="GH17980P-RELATED"/>
    <property type="match status" value="1"/>
</dbReference>
<dbReference type="RefSeq" id="WP_085123263.1">
    <property type="nucleotide sequence ID" value="NZ_FWZX01000010.1"/>
</dbReference>
<dbReference type="Proteomes" id="UP000192917">
    <property type="component" value="Unassembled WGS sequence"/>
</dbReference>
<organism evidence="2 3">
    <name type="scientific">Tistlia consotensis USBA 355</name>
    <dbReference type="NCBI Taxonomy" id="560819"/>
    <lineage>
        <taxon>Bacteria</taxon>
        <taxon>Pseudomonadati</taxon>
        <taxon>Pseudomonadota</taxon>
        <taxon>Alphaproteobacteria</taxon>
        <taxon>Rhodospirillales</taxon>
        <taxon>Rhodovibrionaceae</taxon>
        <taxon>Tistlia</taxon>
    </lineage>
</organism>
<dbReference type="EMBL" id="FWZX01000010">
    <property type="protein sequence ID" value="SMF29471.1"/>
    <property type="molecule type" value="Genomic_DNA"/>
</dbReference>
<reference evidence="2 3" key="1">
    <citation type="submission" date="2017-04" db="EMBL/GenBank/DDBJ databases">
        <authorList>
            <person name="Afonso C.L."/>
            <person name="Miller P.J."/>
            <person name="Scott M.A."/>
            <person name="Spackman E."/>
            <person name="Goraichik I."/>
            <person name="Dimitrov K.M."/>
            <person name="Suarez D.L."/>
            <person name="Swayne D.E."/>
        </authorList>
    </citation>
    <scope>NUCLEOTIDE SEQUENCE [LARGE SCALE GENOMIC DNA]</scope>
    <source>
        <strain evidence="2 3">USBA 355</strain>
    </source>
</reference>
<dbReference type="STRING" id="560819.SAMN05428998_11039"/>
<dbReference type="PANTHER" id="PTHR42686:SF1">
    <property type="entry name" value="GH17980P-RELATED"/>
    <property type="match status" value="1"/>
</dbReference>
<dbReference type="InterPro" id="IPR020471">
    <property type="entry name" value="AKR"/>
</dbReference>
<accession>A0A1Y6BWZ1</accession>
<name>A0A1Y6BWZ1_9PROT</name>
<protein>
    <submittedName>
        <fullName evidence="2">D-threo-aldose 1-dehydrogenase</fullName>
    </submittedName>
</protein>
<evidence type="ECO:0000313" key="2">
    <source>
        <dbReference type="EMBL" id="SMF29471.1"/>
    </source>
</evidence>
<dbReference type="GO" id="GO:0005829">
    <property type="term" value="C:cytosol"/>
    <property type="evidence" value="ECO:0007669"/>
    <property type="project" value="TreeGrafter"/>
</dbReference>
<gene>
    <name evidence="2" type="ORF">SAMN05428998_11039</name>
</gene>
<keyword evidence="3" id="KW-1185">Reference proteome</keyword>
<dbReference type="InterPro" id="IPR036812">
    <property type="entry name" value="NAD(P)_OxRdtase_dom_sf"/>
</dbReference>
<evidence type="ECO:0000259" key="1">
    <source>
        <dbReference type="Pfam" id="PF00248"/>
    </source>
</evidence>
<evidence type="ECO:0000313" key="3">
    <source>
        <dbReference type="Proteomes" id="UP000192917"/>
    </source>
</evidence>